<keyword evidence="5 9" id="KW-0175">Coiled coil</keyword>
<feature type="domain" description="Kinesin motor" evidence="11">
    <location>
        <begin position="3"/>
        <end position="381"/>
    </location>
</feature>
<feature type="region of interest" description="Disordered" evidence="10">
    <location>
        <begin position="1058"/>
        <end position="1100"/>
    </location>
</feature>
<comment type="similarity">
    <text evidence="8">Belongs to the TRAFAC class myosin-kinesin ATPase superfamily. Kinesin family.</text>
</comment>
<evidence type="ECO:0000256" key="9">
    <source>
        <dbReference type="SAM" id="Coils"/>
    </source>
</evidence>
<feature type="binding site" evidence="8">
    <location>
        <begin position="93"/>
        <end position="100"/>
    </location>
    <ligand>
        <name>ATP</name>
        <dbReference type="ChEBI" id="CHEBI:30616"/>
    </ligand>
</feature>
<protein>
    <recommendedName>
        <fullName evidence="11">Kinesin motor domain-containing protein</fullName>
    </recommendedName>
</protein>
<dbReference type="GO" id="GO:0003777">
    <property type="term" value="F:microtubule motor activity"/>
    <property type="evidence" value="ECO:0007669"/>
    <property type="project" value="InterPro"/>
</dbReference>
<feature type="region of interest" description="Disordered" evidence="10">
    <location>
        <begin position="285"/>
        <end position="325"/>
    </location>
</feature>
<dbReference type="GO" id="GO:0005874">
    <property type="term" value="C:microtubule"/>
    <property type="evidence" value="ECO:0007669"/>
    <property type="project" value="UniProtKB-KW"/>
</dbReference>
<dbReference type="SMART" id="SM00129">
    <property type="entry name" value="KISc"/>
    <property type="match status" value="1"/>
</dbReference>
<feature type="region of interest" description="Disordered" evidence="10">
    <location>
        <begin position="486"/>
        <end position="562"/>
    </location>
</feature>
<proteinExistence type="inferred from homology"/>
<gene>
    <name evidence="12" type="ORF">GSLYS_00021175001</name>
</gene>
<keyword evidence="7" id="KW-0206">Cytoskeleton</keyword>
<sequence>MAQIKTYARLKPSKKAYPGYEIGKNVLTVHIPDNKDFLIQGPQQAIRSNLSYDIVFTDIFRPEATQEAVFDGVAKDIIQNFLNGYNGTIFAYGQTGTGKTYTVEGNTSRYSTRGLATRALSMIYQQLENRTDEHISVYLSYLEIYQEVAYDLLNPAARSSLPVAPFAKVTVVEGPRGSCILRGLSLHLAANEEIAQMLLLQGQANRKVAETPVNQRSSRSHAVFTVYLQVRKHDSEVLVNSKLHLVDLAGSERVSKTGVDGQQLTEAKSINLSLHHLETVIIALQSDRTNTPSSSSTGERSKGDNPPTVSRSNTSFTSGPSSDGSRPFKFVPYRNSLLTMVLKDSLGGNCLTAMIATISLEPENLGESISTCRFAQRVARIANNARRNEEVDDKTLIKRLKHKVAYLENQVALLRSKGRNEPITDEDILDVLTEEDRIVCAKIMEGFLQGVITDPVDAGICDQCRFRECLHLLKHQCLQIGTAVRPPKAIPPQTQQGNETTLDQTEPVQPNNPHRDGGDHVMNTTSQGTSPTAPNLSQCPPSKNAYSAESVTHSSSEITMQSPEDYCDGGGEIIQAEGGVPRVKKSSPLDHLLDSLRRGEKTFDKKDAKTRKQGKMDEEEFIKQEQLEKLKHENLIEELTAAEHNLSLKLQVADEQVLDQHAYLMQLKQLQADPDLIAKEHLVEKHLLKRQAKFREKLNNIMINKAKLEHSQGTDVGNNANHTLSARASMEDMCGQLKQGKGALNTRQVYDMLKAEEKKQQKCITPKQDLNKLEREKMVMEPMQLAVKEAATLEKLRELKQILRMSQQQKDVDFRPGPYLDMDLPVNFFPHVSGSKENNLSSKYLPNQLLDNFDLDTDQACGQSLVPADRNGSRSKDTPPLYCSVDAPDDHVKRLQEYLDQVLNSTYIDKFVPDSREITTDCLHSREAISGNVHQKSLLQLDQPFQHSQLACSIDPIVYSVSPGNDGIMPTEVRSLHDPRHSHKFALDDRPNESSSLVTPEKNNIESLYQNNCNVNHPGKKVSRSRQHSTLGNSNNSNSAKPHLSEINSVKCAASCPRNQNASCSSKSNEESSLEGKLSVDSDLRLESNPRITTRDNLHASGKVADLEKDPNFKENTNSVTRVSNSLSDKLLELQPLSTDAGLKIKSSSIPTEGKQALVLSPSEYINSMSDTGKFDARKMGLSCRTFETALSHMLEWDDRKNVPNLPYEIDPYEKYARVSKPHSSLIHHSKNRFLSPYQEKLKVMRKLNEGKNKLASASTDQKPILKGMSKGTPEADKLFKSELRSYHQDSAALDSTQATATTGDKKINQFRMDPFQIKLAYYKTMDHFEEDEDEDSFFGLQPDRTKLTAMTSDERERTFMSAVAAEKARVNKIRKAREAAETIQRHWRKFRVRQ</sequence>
<dbReference type="InterPro" id="IPR036961">
    <property type="entry name" value="Kinesin_motor_dom_sf"/>
</dbReference>
<comment type="subcellular location">
    <subcellularLocation>
        <location evidence="1">Cytoplasm</location>
        <location evidence="1">Cytoskeleton</location>
    </subcellularLocation>
</comment>
<feature type="region of interest" description="Disordered" evidence="10">
    <location>
        <begin position="864"/>
        <end position="883"/>
    </location>
</feature>
<accession>A0AAV2IKY0</accession>
<evidence type="ECO:0000256" key="3">
    <source>
        <dbReference type="ARBA" id="ARBA00022741"/>
    </source>
</evidence>
<dbReference type="GO" id="GO:0005524">
    <property type="term" value="F:ATP binding"/>
    <property type="evidence" value="ECO:0007669"/>
    <property type="project" value="UniProtKB-UniRule"/>
</dbReference>
<evidence type="ECO:0000256" key="5">
    <source>
        <dbReference type="ARBA" id="ARBA00023054"/>
    </source>
</evidence>
<evidence type="ECO:0000259" key="11">
    <source>
        <dbReference type="PROSITE" id="PS50067"/>
    </source>
</evidence>
<dbReference type="SUPFAM" id="SSF52540">
    <property type="entry name" value="P-loop containing nucleoside triphosphate hydrolases"/>
    <property type="match status" value="1"/>
</dbReference>
<comment type="caution">
    <text evidence="12">The sequence shown here is derived from an EMBL/GenBank/DDBJ whole genome shotgun (WGS) entry which is preliminary data.</text>
</comment>
<evidence type="ECO:0000256" key="8">
    <source>
        <dbReference type="PROSITE-ProRule" id="PRU00283"/>
    </source>
</evidence>
<keyword evidence="6 8" id="KW-0505">Motor protein</keyword>
<dbReference type="Pfam" id="PF00225">
    <property type="entry name" value="Kinesin"/>
    <property type="match status" value="1"/>
</dbReference>
<keyword evidence="7" id="KW-0963">Cytoplasm</keyword>
<dbReference type="InterPro" id="IPR019821">
    <property type="entry name" value="Kinesin_motor_CS"/>
</dbReference>
<dbReference type="GO" id="GO:0007018">
    <property type="term" value="P:microtubule-based movement"/>
    <property type="evidence" value="ECO:0007669"/>
    <property type="project" value="InterPro"/>
</dbReference>
<evidence type="ECO:0000256" key="1">
    <source>
        <dbReference type="ARBA" id="ARBA00004245"/>
    </source>
</evidence>
<evidence type="ECO:0000256" key="7">
    <source>
        <dbReference type="ARBA" id="ARBA00023212"/>
    </source>
</evidence>
<evidence type="ECO:0000313" key="12">
    <source>
        <dbReference type="EMBL" id="CAL1547858.1"/>
    </source>
</evidence>
<dbReference type="InterPro" id="IPR027640">
    <property type="entry name" value="Kinesin-like_fam"/>
</dbReference>
<keyword evidence="4 8" id="KW-0067">ATP-binding</keyword>
<keyword evidence="2" id="KW-0493">Microtubule</keyword>
<reference evidence="12 13" key="1">
    <citation type="submission" date="2024-04" db="EMBL/GenBank/DDBJ databases">
        <authorList>
            <consortium name="Genoscope - CEA"/>
            <person name="William W."/>
        </authorList>
    </citation>
    <scope>NUCLEOTIDE SEQUENCE [LARGE SCALE GENOMIC DNA]</scope>
</reference>
<feature type="compositionally biased region" description="Polar residues" evidence="10">
    <location>
        <begin position="492"/>
        <end position="512"/>
    </location>
</feature>
<feature type="coiled-coil region" evidence="9">
    <location>
        <begin position="622"/>
        <end position="656"/>
    </location>
</feature>
<dbReference type="PRINTS" id="PR00380">
    <property type="entry name" value="KINESINHEAVY"/>
</dbReference>
<feature type="compositionally biased region" description="Polar residues" evidence="10">
    <location>
        <begin position="307"/>
        <end position="324"/>
    </location>
</feature>
<dbReference type="GO" id="GO:0008017">
    <property type="term" value="F:microtubule binding"/>
    <property type="evidence" value="ECO:0007669"/>
    <property type="project" value="InterPro"/>
</dbReference>
<evidence type="ECO:0000256" key="10">
    <source>
        <dbReference type="SAM" id="MobiDB-lite"/>
    </source>
</evidence>
<feature type="compositionally biased region" description="Basic and acidic residues" evidence="10">
    <location>
        <begin position="1078"/>
        <end position="1098"/>
    </location>
</feature>
<feature type="compositionally biased region" description="Basic residues" evidence="10">
    <location>
        <begin position="1018"/>
        <end position="1027"/>
    </location>
</feature>
<organism evidence="12 13">
    <name type="scientific">Lymnaea stagnalis</name>
    <name type="common">Great pond snail</name>
    <name type="synonym">Helix stagnalis</name>
    <dbReference type="NCBI Taxonomy" id="6523"/>
    <lineage>
        <taxon>Eukaryota</taxon>
        <taxon>Metazoa</taxon>
        <taxon>Spiralia</taxon>
        <taxon>Lophotrochozoa</taxon>
        <taxon>Mollusca</taxon>
        <taxon>Gastropoda</taxon>
        <taxon>Heterobranchia</taxon>
        <taxon>Euthyneura</taxon>
        <taxon>Panpulmonata</taxon>
        <taxon>Hygrophila</taxon>
        <taxon>Lymnaeoidea</taxon>
        <taxon>Lymnaeidae</taxon>
        <taxon>Lymnaea</taxon>
    </lineage>
</organism>
<feature type="compositionally biased region" description="Polar residues" evidence="10">
    <location>
        <begin position="1028"/>
        <end position="1040"/>
    </location>
</feature>
<evidence type="ECO:0000256" key="2">
    <source>
        <dbReference type="ARBA" id="ARBA00022701"/>
    </source>
</evidence>
<evidence type="ECO:0000256" key="4">
    <source>
        <dbReference type="ARBA" id="ARBA00022840"/>
    </source>
</evidence>
<feature type="region of interest" description="Disordered" evidence="10">
    <location>
        <begin position="976"/>
        <end position="999"/>
    </location>
</feature>
<feature type="compositionally biased region" description="Basic and acidic residues" evidence="10">
    <location>
        <begin position="976"/>
        <end position="992"/>
    </location>
</feature>
<dbReference type="PANTHER" id="PTHR47968">
    <property type="entry name" value="CENTROMERE PROTEIN E"/>
    <property type="match status" value="1"/>
</dbReference>
<dbReference type="PANTHER" id="PTHR47968:SF36">
    <property type="entry name" value="KINESIN HEAVY CHAIN ISOFORM X1"/>
    <property type="match status" value="1"/>
</dbReference>
<name>A0AAV2IKY0_LYMST</name>
<dbReference type="Gene3D" id="3.40.850.10">
    <property type="entry name" value="Kinesin motor domain"/>
    <property type="match status" value="1"/>
</dbReference>
<feature type="compositionally biased region" description="Polar residues" evidence="10">
    <location>
        <begin position="286"/>
        <end position="298"/>
    </location>
</feature>
<evidence type="ECO:0000313" key="13">
    <source>
        <dbReference type="Proteomes" id="UP001497497"/>
    </source>
</evidence>
<evidence type="ECO:0000256" key="6">
    <source>
        <dbReference type="ARBA" id="ARBA00023175"/>
    </source>
</evidence>
<dbReference type="InterPro" id="IPR001752">
    <property type="entry name" value="Kinesin_motor_dom"/>
</dbReference>
<keyword evidence="13" id="KW-1185">Reference proteome</keyword>
<dbReference type="InterPro" id="IPR027417">
    <property type="entry name" value="P-loop_NTPase"/>
</dbReference>
<keyword evidence="3 8" id="KW-0547">Nucleotide-binding</keyword>
<feature type="region of interest" description="Disordered" evidence="10">
    <location>
        <begin position="1012"/>
        <end position="1042"/>
    </location>
</feature>
<dbReference type="PROSITE" id="PS50067">
    <property type="entry name" value="KINESIN_MOTOR_2"/>
    <property type="match status" value="1"/>
</dbReference>
<dbReference type="PROSITE" id="PS00411">
    <property type="entry name" value="KINESIN_MOTOR_1"/>
    <property type="match status" value="1"/>
</dbReference>
<dbReference type="Proteomes" id="UP001497497">
    <property type="component" value="Unassembled WGS sequence"/>
</dbReference>
<dbReference type="EMBL" id="CAXITT010001084">
    <property type="protein sequence ID" value="CAL1547858.1"/>
    <property type="molecule type" value="Genomic_DNA"/>
</dbReference>
<feature type="compositionally biased region" description="Polar residues" evidence="10">
    <location>
        <begin position="522"/>
        <end position="562"/>
    </location>
</feature>